<gene>
    <name evidence="1" type="ORF">EZS27_004558</name>
    <name evidence="2" type="ORF">EZS27_004599</name>
</gene>
<evidence type="ECO:0000313" key="1">
    <source>
        <dbReference type="EMBL" id="KAA6347946.1"/>
    </source>
</evidence>
<evidence type="ECO:0000313" key="2">
    <source>
        <dbReference type="EMBL" id="KAA6347987.1"/>
    </source>
</evidence>
<comment type="caution">
    <text evidence="1">The sequence shown here is derived from an EMBL/GenBank/DDBJ whole genome shotgun (WGS) entry which is preliminary data.</text>
</comment>
<protein>
    <submittedName>
        <fullName evidence="1">Uncharacterized protein</fullName>
    </submittedName>
</protein>
<sequence>MRYALLVPPANFLQEISSIVSASSTNCITSFKRGKYRLGKPLASLTNCLVRLYFII</sequence>
<dbReference type="EMBL" id="SNRY01000080">
    <property type="protein sequence ID" value="KAA6347946.1"/>
    <property type="molecule type" value="Genomic_DNA"/>
</dbReference>
<name>A0A5J4SPF8_9ZZZZ</name>
<dbReference type="AlphaFoldDB" id="A0A5J4SPF8"/>
<accession>A0A5J4SPF8</accession>
<proteinExistence type="predicted"/>
<dbReference type="EMBL" id="SNRY01000080">
    <property type="protein sequence ID" value="KAA6347987.1"/>
    <property type="molecule type" value="Genomic_DNA"/>
</dbReference>
<organism evidence="1">
    <name type="scientific">termite gut metagenome</name>
    <dbReference type="NCBI Taxonomy" id="433724"/>
    <lineage>
        <taxon>unclassified sequences</taxon>
        <taxon>metagenomes</taxon>
        <taxon>organismal metagenomes</taxon>
    </lineage>
</organism>
<reference evidence="1" key="1">
    <citation type="submission" date="2019-03" db="EMBL/GenBank/DDBJ databases">
        <title>Single cell metagenomics reveals metabolic interactions within the superorganism composed of flagellate Streblomastix strix and complex community of Bacteroidetes bacteria on its surface.</title>
        <authorList>
            <person name="Treitli S.C."/>
            <person name="Kolisko M."/>
            <person name="Husnik F."/>
            <person name="Keeling P."/>
            <person name="Hampl V."/>
        </authorList>
    </citation>
    <scope>NUCLEOTIDE SEQUENCE</scope>
    <source>
        <strain evidence="1">STM</strain>
    </source>
</reference>